<comment type="similarity">
    <text evidence="3 13">Belongs to the transcription factor STAT family.</text>
</comment>
<dbReference type="SUPFAM" id="SSF47655">
    <property type="entry name" value="STAT"/>
    <property type="match status" value="1"/>
</dbReference>
<accession>A0A6F9DTY7</accession>
<dbReference type="GO" id="GO:0007166">
    <property type="term" value="P:cell surface receptor signaling pathway"/>
    <property type="evidence" value="ECO:0007669"/>
    <property type="project" value="UniProtKB-ARBA"/>
</dbReference>
<evidence type="ECO:0000256" key="1">
    <source>
        <dbReference type="ARBA" id="ARBA00004123"/>
    </source>
</evidence>
<evidence type="ECO:0000256" key="5">
    <source>
        <dbReference type="ARBA" id="ARBA00022553"/>
    </source>
</evidence>
<dbReference type="InterPro" id="IPR013801">
    <property type="entry name" value="STAT_TF_DNA-bd"/>
</dbReference>
<evidence type="ECO:0000256" key="8">
    <source>
        <dbReference type="ARBA" id="ARBA00023125"/>
    </source>
</evidence>
<dbReference type="InterPro" id="IPR001217">
    <property type="entry name" value="STAT"/>
</dbReference>
<evidence type="ECO:0000256" key="3">
    <source>
        <dbReference type="ARBA" id="ARBA00005586"/>
    </source>
</evidence>
<dbReference type="GO" id="GO:0005737">
    <property type="term" value="C:cytoplasm"/>
    <property type="evidence" value="ECO:0007669"/>
    <property type="project" value="UniProtKB-SubCell"/>
</dbReference>
<reference evidence="17" key="1">
    <citation type="submission" date="2020-04" db="EMBL/GenBank/DDBJ databases">
        <authorList>
            <person name="Neveu A P."/>
        </authorList>
    </citation>
    <scope>NUCLEOTIDE SEQUENCE</scope>
    <source>
        <tissue evidence="17">Whole embryo</tissue>
    </source>
</reference>
<evidence type="ECO:0000256" key="15">
    <source>
        <dbReference type="SAM" id="MobiDB-lite"/>
    </source>
</evidence>
<dbReference type="Pfam" id="PF01017">
    <property type="entry name" value="STAT_alpha"/>
    <property type="match status" value="1"/>
</dbReference>
<comment type="subcellular location">
    <subcellularLocation>
        <location evidence="2 13">Cytoplasm</location>
    </subcellularLocation>
    <subcellularLocation>
        <location evidence="1 13">Nucleus</location>
    </subcellularLocation>
</comment>
<dbReference type="CDD" id="cd09919">
    <property type="entry name" value="SH2_STAT_family"/>
    <property type="match status" value="1"/>
</dbReference>
<dbReference type="CDD" id="cd16855">
    <property type="entry name" value="STAT5_CCD"/>
    <property type="match status" value="1"/>
</dbReference>
<keyword evidence="6 12" id="KW-0727">SH2 domain</keyword>
<keyword evidence="14" id="KW-0175">Coiled coil</keyword>
<dbReference type="InterPro" id="IPR015988">
    <property type="entry name" value="STAT_TF_CC"/>
</dbReference>
<evidence type="ECO:0000256" key="9">
    <source>
        <dbReference type="ARBA" id="ARBA00023159"/>
    </source>
</evidence>
<feature type="compositionally biased region" description="Polar residues" evidence="15">
    <location>
        <begin position="805"/>
        <end position="814"/>
    </location>
</feature>
<dbReference type="InterPro" id="IPR013799">
    <property type="entry name" value="STAT_TF_prot_interaction"/>
</dbReference>
<dbReference type="InterPro" id="IPR048988">
    <property type="entry name" value="STAT_linker"/>
</dbReference>
<dbReference type="SUPFAM" id="SSF55550">
    <property type="entry name" value="SH2 domain"/>
    <property type="match status" value="1"/>
</dbReference>
<dbReference type="InterPro" id="IPR036860">
    <property type="entry name" value="SH2_dom_sf"/>
</dbReference>
<gene>
    <name evidence="17" type="primary">Stat-b</name>
</gene>
<keyword evidence="7 13" id="KW-0805">Transcription regulation</keyword>
<dbReference type="Gene3D" id="3.30.505.10">
    <property type="entry name" value="SH2 domain"/>
    <property type="match status" value="1"/>
</dbReference>
<dbReference type="AlphaFoldDB" id="A0A6F9DTY7"/>
<keyword evidence="8 13" id="KW-0238">DNA-binding</keyword>
<evidence type="ECO:0000256" key="2">
    <source>
        <dbReference type="ARBA" id="ARBA00004496"/>
    </source>
</evidence>
<dbReference type="SUPFAM" id="SSF48092">
    <property type="entry name" value="Transcription factor STAT-4 N-domain"/>
    <property type="match status" value="1"/>
</dbReference>
<keyword evidence="9 13" id="KW-0010">Activator</keyword>
<evidence type="ECO:0000256" key="4">
    <source>
        <dbReference type="ARBA" id="ARBA00022490"/>
    </source>
</evidence>
<dbReference type="PROSITE" id="PS50001">
    <property type="entry name" value="SH2"/>
    <property type="match status" value="1"/>
</dbReference>
<evidence type="ECO:0000256" key="6">
    <source>
        <dbReference type="ARBA" id="ARBA00022999"/>
    </source>
</evidence>
<dbReference type="InterPro" id="IPR036535">
    <property type="entry name" value="STAT_N_sf"/>
</dbReference>
<evidence type="ECO:0000256" key="13">
    <source>
        <dbReference type="RuleBase" id="RU046415"/>
    </source>
</evidence>
<dbReference type="SUPFAM" id="SSF49417">
    <property type="entry name" value="p53-like transcription factors"/>
    <property type="match status" value="1"/>
</dbReference>
<keyword evidence="10 13" id="KW-0804">Transcription</keyword>
<dbReference type="Gene3D" id="1.10.238.10">
    <property type="entry name" value="EF-hand"/>
    <property type="match status" value="1"/>
</dbReference>
<dbReference type="FunFam" id="1.10.238.10:FF:000029">
    <property type="entry name" value="Signal transducer and transcription activator 6"/>
    <property type="match status" value="1"/>
</dbReference>
<dbReference type="EMBL" id="LR790779">
    <property type="protein sequence ID" value="CAB3266641.1"/>
    <property type="molecule type" value="mRNA"/>
</dbReference>
<feature type="domain" description="SH2" evidence="16">
    <location>
        <begin position="644"/>
        <end position="724"/>
    </location>
</feature>
<evidence type="ECO:0000259" key="16">
    <source>
        <dbReference type="PROSITE" id="PS50001"/>
    </source>
</evidence>
<evidence type="ECO:0000256" key="11">
    <source>
        <dbReference type="ARBA" id="ARBA00023242"/>
    </source>
</evidence>
<dbReference type="Pfam" id="PF02864">
    <property type="entry name" value="STAT_bind"/>
    <property type="match status" value="1"/>
</dbReference>
<dbReference type="GO" id="GO:0005634">
    <property type="term" value="C:nucleus"/>
    <property type="evidence" value="ECO:0007669"/>
    <property type="project" value="UniProtKB-SubCell"/>
</dbReference>
<dbReference type="SMART" id="SM00964">
    <property type="entry name" value="STAT_int"/>
    <property type="match status" value="1"/>
</dbReference>
<feature type="region of interest" description="Disordered" evidence="15">
    <location>
        <begin position="805"/>
        <end position="835"/>
    </location>
</feature>
<evidence type="ECO:0000256" key="12">
    <source>
        <dbReference type="PROSITE-ProRule" id="PRU00191"/>
    </source>
</evidence>
<dbReference type="Pfam" id="PF00017">
    <property type="entry name" value="SH2"/>
    <property type="match status" value="1"/>
</dbReference>
<dbReference type="Gene3D" id="1.20.1050.20">
    <property type="entry name" value="STAT transcription factor, all-alpha domain"/>
    <property type="match status" value="1"/>
</dbReference>
<evidence type="ECO:0000313" key="17">
    <source>
        <dbReference type="EMBL" id="CAB3266641.1"/>
    </source>
</evidence>
<feature type="coiled-coil region" evidence="14">
    <location>
        <begin position="258"/>
        <end position="285"/>
    </location>
</feature>
<dbReference type="InterPro" id="IPR013800">
    <property type="entry name" value="STAT_TF_alpha"/>
</dbReference>
<dbReference type="GO" id="GO:0003700">
    <property type="term" value="F:DNA-binding transcription factor activity"/>
    <property type="evidence" value="ECO:0007669"/>
    <property type="project" value="InterPro"/>
</dbReference>
<dbReference type="InterPro" id="IPR012345">
    <property type="entry name" value="STAT_TF_DNA-bd_N"/>
</dbReference>
<protein>
    <recommendedName>
        <fullName evidence="13">Signal transducer and activator of transcription</fullName>
    </recommendedName>
</protein>
<evidence type="ECO:0000256" key="14">
    <source>
        <dbReference type="SAM" id="Coils"/>
    </source>
</evidence>
<evidence type="ECO:0000256" key="10">
    <source>
        <dbReference type="ARBA" id="ARBA00023163"/>
    </source>
</evidence>
<dbReference type="InterPro" id="IPR046994">
    <property type="entry name" value="STAT5_CC"/>
</dbReference>
<evidence type="ECO:0000256" key="7">
    <source>
        <dbReference type="ARBA" id="ARBA00023015"/>
    </source>
</evidence>
<dbReference type="Pfam" id="PF02865">
    <property type="entry name" value="STAT_int"/>
    <property type="match status" value="1"/>
</dbReference>
<dbReference type="Pfam" id="PF21354">
    <property type="entry name" value="STAT_linker"/>
    <property type="match status" value="1"/>
</dbReference>
<dbReference type="Gene3D" id="2.60.40.630">
    <property type="entry name" value="STAT transcription factor, DNA-binding domain"/>
    <property type="match status" value="1"/>
</dbReference>
<dbReference type="FunFam" id="1.10.532.10:FF:000002">
    <property type="entry name" value="Signal transducer and activator of transcription"/>
    <property type="match status" value="1"/>
</dbReference>
<sequence>MLQCQNSMPMAHNGYYYGNMNVNIKQEKQEAFGDHILSLSTPGTQGVNSMSLWAKVRELEGDSLRQIQNLYGPNFPIEFRHYFADIIERQSWDQLDPDNIPNDEPHAKYILDLFLGEIQKQCDQLTEGKDFLQRLHFSEIASHFKNVYGPAPLELVRTVKKILSIEYRLVQQANAMVDGGVHMRNDQQSEKVMHINRELERLATMTRDTENELRKLQSKQEYFVINYQDSIRIQSDLQQILQRSPTDQTRIKLEPQLTRKQQEINELLKAEAEKLQQLRPNLAQRHEETFALLSQLQNQILDEELIKWKRSQALAYNGVQQESNLDQLQQWCEKLAEIIWQNRQQIKRVEIQRQQLPISYPGRDILPELNATITALLSSLVTSTFIIEKQPPQVLKTQTRFGATIRLLVGGKLNVHMNPPTVKASIISENQAKALLKNDSGRSINEMSGDILNPESVMEYHPQSGILSVNFRNMSLRRIKRSDKRGAESVTEEKFTILFQSRFSVGGNELVFQVRTYTTSLPVVVIVNVSQECNARGTVLWDNAFSAKGRIPFHIPDKVPWCKLIDTLDCKWKHECHSSKGLTPQAKQYLAYKVFRQNIPPNSDKHISWAQFNREPLPNRNFTFWQWFNGVMELSKSKHLQQHWNDGAIIGFIGKAESQDKLLSKPCSTFLLRYSDSEIGGLTIAWVAESEKGIARVWNLQPQTLRDYGIRSLADRIKDLDQLMYICKIDDATQTKDEVFGQYYSKTISSSPQGDGGYVRTELMQTISIRPNNHLISLMGDHSAPNTPAGGSSYDGALSIHSPTPVTHHNNLQYDVSDLPGNVTNYGQQPNDVTGQMEYDESLDCFPQCSIDVNELLSRQL</sequence>
<dbReference type="Gene3D" id="1.10.532.10">
    <property type="entry name" value="STAT transcription factor, N-terminal domain"/>
    <property type="match status" value="1"/>
</dbReference>
<keyword evidence="5 13" id="KW-0597">Phosphoprotein</keyword>
<feature type="compositionally biased region" description="Polar residues" evidence="15">
    <location>
        <begin position="822"/>
        <end position="834"/>
    </location>
</feature>
<name>A0A6F9DTY7_9ASCI</name>
<proteinExistence type="evidence at transcript level"/>
<dbReference type="PANTHER" id="PTHR11801">
    <property type="entry name" value="SIGNAL TRANSDUCER AND ACTIVATOR OF TRANSCRIPTION"/>
    <property type="match status" value="1"/>
</dbReference>
<organism evidence="17">
    <name type="scientific">Phallusia mammillata</name>
    <dbReference type="NCBI Taxonomy" id="59560"/>
    <lineage>
        <taxon>Eukaryota</taxon>
        <taxon>Metazoa</taxon>
        <taxon>Chordata</taxon>
        <taxon>Tunicata</taxon>
        <taxon>Ascidiacea</taxon>
        <taxon>Phlebobranchia</taxon>
        <taxon>Ascidiidae</taxon>
        <taxon>Phallusia</taxon>
    </lineage>
</organism>
<dbReference type="InterPro" id="IPR000980">
    <property type="entry name" value="SH2"/>
</dbReference>
<keyword evidence="11 13" id="KW-0539">Nucleus</keyword>
<dbReference type="GO" id="GO:0003677">
    <property type="term" value="F:DNA binding"/>
    <property type="evidence" value="ECO:0007669"/>
    <property type="project" value="UniProtKB-KW"/>
</dbReference>
<keyword evidence="4 13" id="KW-0963">Cytoplasm</keyword>
<dbReference type="FunFam" id="3.30.505.10:FF:000095">
    <property type="entry name" value="Signal transducer and activator of transcription"/>
    <property type="match status" value="1"/>
</dbReference>
<dbReference type="FunFam" id="2.60.40.630:FF:000002">
    <property type="entry name" value="Signal transducer and activator of transcription"/>
    <property type="match status" value="1"/>
</dbReference>
<dbReference type="InterPro" id="IPR008967">
    <property type="entry name" value="p53-like_TF_DNA-bd_sf"/>
</dbReference>